<dbReference type="InterPro" id="IPR002701">
    <property type="entry name" value="CM_II_prokaryot"/>
</dbReference>
<dbReference type="Proteomes" id="UP000673375">
    <property type="component" value="Unassembled WGS sequence"/>
</dbReference>
<protein>
    <submittedName>
        <fullName evidence="5">Chorismate mutase</fullName>
        <ecNumber evidence="5">5.4.99.5</ecNumber>
    </submittedName>
</protein>
<dbReference type="InterPro" id="IPR011279">
    <property type="entry name" value="Chorismate_mutase_GmP"/>
</dbReference>
<dbReference type="Pfam" id="PF14602">
    <property type="entry name" value="Hexapep_2"/>
    <property type="match status" value="1"/>
</dbReference>
<dbReference type="RefSeq" id="WP_209556778.1">
    <property type="nucleotide sequence ID" value="NZ_JAEDXU010000003.1"/>
</dbReference>
<dbReference type="InterPro" id="IPR001451">
    <property type="entry name" value="Hexapep"/>
</dbReference>
<dbReference type="PANTHER" id="PTHR23416">
    <property type="entry name" value="SIALIC ACID SYNTHASE-RELATED"/>
    <property type="match status" value="1"/>
</dbReference>
<dbReference type="Pfam" id="PF01817">
    <property type="entry name" value="CM_2"/>
    <property type="match status" value="1"/>
</dbReference>
<proteinExistence type="inferred from homology"/>
<evidence type="ECO:0000256" key="1">
    <source>
        <dbReference type="ARBA" id="ARBA00007274"/>
    </source>
</evidence>
<name>A0ABS4CH48_9ENTE</name>
<dbReference type="Pfam" id="PF12464">
    <property type="entry name" value="Mac"/>
    <property type="match status" value="1"/>
</dbReference>
<dbReference type="GO" id="GO:0004106">
    <property type="term" value="F:chorismate mutase activity"/>
    <property type="evidence" value="ECO:0007669"/>
    <property type="project" value="UniProtKB-EC"/>
</dbReference>
<sequence length="282" mass="31135">METFKSEKQKMIDGELYFASDPELSAGRQHAREQMKLINNEMDKQTRKELIEETFGTAGSNVYIEPNLKFDYGFNIHVGKNFYANFDNIFLDICPIRIGDNCMFGPNVQLYTASHPLNPGKRNSGLEFGKPITIGDNVWIGGGAVVVPGVTLGNNVVVAAGAVVTKSVPDDCVVGGNPAAIIKTIDETAPAAETLDGPRKKIDALDREITSLLEQRMDAVLEIAEIKKKQGTEIFDPSREQKVLEKIASYAKKDEYKIVLQETYEGIMAASRAFQKEQIDKA</sequence>
<dbReference type="PROSITE" id="PS51168">
    <property type="entry name" value="CHORISMATE_MUT_2"/>
    <property type="match status" value="1"/>
</dbReference>
<keyword evidence="2" id="KW-0808">Transferase</keyword>
<keyword evidence="5" id="KW-0413">Isomerase</keyword>
<keyword evidence="3" id="KW-0677">Repeat</keyword>
<dbReference type="NCBIfam" id="TIGR01805">
    <property type="entry name" value="CM_mono_grmpos"/>
    <property type="match status" value="1"/>
</dbReference>
<evidence type="ECO:0000259" key="4">
    <source>
        <dbReference type="PROSITE" id="PS51168"/>
    </source>
</evidence>
<dbReference type="PROSITE" id="PS00101">
    <property type="entry name" value="HEXAPEP_TRANSFERASES"/>
    <property type="match status" value="1"/>
</dbReference>
<keyword evidence="6" id="KW-1185">Reference proteome</keyword>
<dbReference type="Gene3D" id="1.20.59.10">
    <property type="entry name" value="Chorismate mutase"/>
    <property type="match status" value="1"/>
</dbReference>
<evidence type="ECO:0000256" key="3">
    <source>
        <dbReference type="ARBA" id="ARBA00022737"/>
    </source>
</evidence>
<dbReference type="SMART" id="SM00830">
    <property type="entry name" value="CM_2"/>
    <property type="match status" value="1"/>
</dbReference>
<dbReference type="InterPro" id="IPR011004">
    <property type="entry name" value="Trimer_LpxA-like_sf"/>
</dbReference>
<dbReference type="Pfam" id="PF00132">
    <property type="entry name" value="Hexapep"/>
    <property type="match status" value="1"/>
</dbReference>
<dbReference type="SMART" id="SM01266">
    <property type="entry name" value="Mac"/>
    <property type="match status" value="1"/>
</dbReference>
<dbReference type="EMBL" id="JAEDXU010000003">
    <property type="protein sequence ID" value="MBP1045946.1"/>
    <property type="molecule type" value="Genomic_DNA"/>
</dbReference>
<dbReference type="SUPFAM" id="SSF48600">
    <property type="entry name" value="Chorismate mutase II"/>
    <property type="match status" value="1"/>
</dbReference>
<reference evidence="5 6" key="1">
    <citation type="submission" date="2020-12" db="EMBL/GenBank/DDBJ databases">
        <title>Vagococcus allomyrinae sp. nov. and Enterococcus lavae sp. nov., isolated from the larvae of Allomyrina dichotoma.</title>
        <authorList>
            <person name="Lee S.D."/>
        </authorList>
    </citation>
    <scope>NUCLEOTIDE SEQUENCE [LARGE SCALE GENOMIC DNA]</scope>
    <source>
        <strain evidence="5 6">BWM-S5</strain>
    </source>
</reference>
<organism evidence="5 6">
    <name type="scientific">Enterococcus larvae</name>
    <dbReference type="NCBI Taxonomy" id="2794352"/>
    <lineage>
        <taxon>Bacteria</taxon>
        <taxon>Bacillati</taxon>
        <taxon>Bacillota</taxon>
        <taxon>Bacilli</taxon>
        <taxon>Lactobacillales</taxon>
        <taxon>Enterococcaceae</taxon>
        <taxon>Enterococcus</taxon>
    </lineage>
</organism>
<evidence type="ECO:0000256" key="2">
    <source>
        <dbReference type="ARBA" id="ARBA00022679"/>
    </source>
</evidence>
<dbReference type="CDD" id="cd03357">
    <property type="entry name" value="LbH_MAT_GAT"/>
    <property type="match status" value="1"/>
</dbReference>
<evidence type="ECO:0000313" key="5">
    <source>
        <dbReference type="EMBL" id="MBP1045946.1"/>
    </source>
</evidence>
<dbReference type="SUPFAM" id="SSF51161">
    <property type="entry name" value="Trimeric LpxA-like enzymes"/>
    <property type="match status" value="1"/>
</dbReference>
<dbReference type="Gene3D" id="2.160.10.10">
    <property type="entry name" value="Hexapeptide repeat proteins"/>
    <property type="match status" value="1"/>
</dbReference>
<evidence type="ECO:0000313" key="6">
    <source>
        <dbReference type="Proteomes" id="UP000673375"/>
    </source>
</evidence>
<dbReference type="InterPro" id="IPR036979">
    <property type="entry name" value="CM_dom_sf"/>
</dbReference>
<dbReference type="PANTHER" id="PTHR23416:SF23">
    <property type="entry name" value="ACETYLTRANSFERASE C18B11.09C-RELATED"/>
    <property type="match status" value="1"/>
</dbReference>
<feature type="domain" description="Chorismate mutase" evidence="4">
    <location>
        <begin position="189"/>
        <end position="279"/>
    </location>
</feature>
<dbReference type="InterPro" id="IPR024688">
    <property type="entry name" value="Mac_dom"/>
</dbReference>
<dbReference type="EC" id="5.4.99.5" evidence="5"/>
<comment type="caution">
    <text evidence="5">The sequence shown here is derived from an EMBL/GenBank/DDBJ whole genome shotgun (WGS) entry which is preliminary data.</text>
</comment>
<dbReference type="InterPro" id="IPR051159">
    <property type="entry name" value="Hexapeptide_acetyltransf"/>
</dbReference>
<comment type="similarity">
    <text evidence="1">Belongs to the transferase hexapeptide repeat family.</text>
</comment>
<dbReference type="InterPro" id="IPR036263">
    <property type="entry name" value="Chorismate_II_sf"/>
</dbReference>
<accession>A0ABS4CH48</accession>
<gene>
    <name evidence="5" type="ORF">I6N96_06605</name>
</gene>
<dbReference type="InterPro" id="IPR018357">
    <property type="entry name" value="Hexapep_transf_CS"/>
</dbReference>